<feature type="chain" id="PRO_5022049836" evidence="2">
    <location>
        <begin position="29"/>
        <end position="1016"/>
    </location>
</feature>
<dbReference type="EMBL" id="VBOT01000042">
    <property type="protein sequence ID" value="TMQ52151.1"/>
    <property type="molecule type" value="Genomic_DNA"/>
</dbReference>
<dbReference type="Gene3D" id="2.40.160.50">
    <property type="entry name" value="membrane protein fhac: a member of the omp85/tpsb transporter family"/>
    <property type="match status" value="1"/>
</dbReference>
<comment type="caution">
    <text evidence="3">The sequence shown here is derived from an EMBL/GenBank/DDBJ whole genome shotgun (WGS) entry which is preliminary data.</text>
</comment>
<dbReference type="AlphaFoldDB" id="A0A538SLB6"/>
<proteinExistence type="inferred from homology"/>
<dbReference type="PANTHER" id="PTHR36842:SF1">
    <property type="entry name" value="PROTEIN TOLB"/>
    <property type="match status" value="1"/>
</dbReference>
<name>A0A538SLB6_UNCEI</name>
<dbReference type="Gene3D" id="2.120.10.30">
    <property type="entry name" value="TolB, C-terminal domain"/>
    <property type="match status" value="2"/>
</dbReference>
<dbReference type="InterPro" id="IPR011042">
    <property type="entry name" value="6-blade_b-propeller_TolB-like"/>
</dbReference>
<keyword evidence="2" id="KW-0732">Signal</keyword>
<evidence type="ECO:0000313" key="3">
    <source>
        <dbReference type="EMBL" id="TMQ52151.1"/>
    </source>
</evidence>
<evidence type="ECO:0000256" key="2">
    <source>
        <dbReference type="SAM" id="SignalP"/>
    </source>
</evidence>
<protein>
    <submittedName>
        <fullName evidence="3">Peptidase S9</fullName>
    </submittedName>
</protein>
<gene>
    <name evidence="3" type="ORF">E6K73_03690</name>
</gene>
<feature type="signal peptide" evidence="2">
    <location>
        <begin position="1"/>
        <end position="28"/>
    </location>
</feature>
<dbReference type="PANTHER" id="PTHR36842">
    <property type="entry name" value="PROTEIN TOLB HOMOLOG"/>
    <property type="match status" value="1"/>
</dbReference>
<accession>A0A538SLB6</accession>
<evidence type="ECO:0000313" key="4">
    <source>
        <dbReference type="Proteomes" id="UP000320184"/>
    </source>
</evidence>
<organism evidence="3 4">
    <name type="scientific">Eiseniibacteriota bacterium</name>
    <dbReference type="NCBI Taxonomy" id="2212470"/>
    <lineage>
        <taxon>Bacteria</taxon>
        <taxon>Candidatus Eiseniibacteriota</taxon>
    </lineage>
</organism>
<dbReference type="SUPFAM" id="SSF82171">
    <property type="entry name" value="DPP6 N-terminal domain-like"/>
    <property type="match status" value="1"/>
</dbReference>
<sequence length="1016" mass="110888">MSHRRLGQLVGIFTLVTLAAFPASEASAQYFGRNKVQYRSFDFKVLRTEHFDVYYYEAEQEAAEQAGRMAERWYERLSRVLDHQLNGRQPLILYASHPDFEQTNAISGELGEGTGGVTELLKRRIVLPLAGPLGETDHVIGHELVHAFQFDITRHGGTGTGFVEAGAARLPLWFVEGMAEYLSIGPVDPHTAMWMRDAAQSNKIPSIRKLNDPRYFPYRYGEALWAYIAGRWGDHAVGEILKATGRQAEAEQAIRKVTGLPPDSLTRDWHRAIRDWYKPIASTAEPPTRFGRALVTGKSGRNSLNLAPALSPDGRLLLFYSERDLFSIELYLADAGTGRILRKVTRTAVDPHYQSLQFINSAGAWSADGRRIALAAVSAGKPVLSVIDARSGRLEHEFTLPEIGEIFNPTWSPDGKRIAFAAIAGGLTDLFEIELQSGTVRRLTNDQYADLEPAWSPDGSSIAFVTDRFSTGLDSLTFGNERLALLDVATGAVREVASFHDGKNINPQWSPDGKSLFFVSDHGGVSNVYRVSLAGGEITQVTDVRTGVSGITRLSPAISVSRDAGRLAFSVYEGGNYDLFTTDSTATLAGRSLAAAGNRTAAATLPPPERSGDELEKLHRDPALGLASPGSFKRAPYHPGLSLDYVAQPGIGVAAGTNGVAVGGGTTLYWSDMLGNHNLATLIQASNAGGSVANNLTAVVAYQNLKSRWNWGVAGAQIPYVSRDFETDEGTYKERPAVREQDFRFWQIDRDIEGTLAYPFSRVQRVEFSAGYRNIAFVSEVESRIFDEITGDLLVDETTAHDTIPSLSLATASAALVYDSSVFGGTDPVLGQRYRLEIDPVGGNLNYVGALADYRRYVTLRRPLTLAGRVLHFGRYGRSAEDVRLTDLYLGDPWLIHGYDSESFSSDEVPTLDRLLGSRLAVGNLELRLPLLGGLGVISSPGFPPVELAGFLDGGVAWRAGDLATFLGGHREAVTSYGSALRVNVFGIAVAEWAFVHPNDRPGKGWYWQFSLQPGF</sequence>
<reference evidence="3 4" key="1">
    <citation type="journal article" date="2019" name="Nat. Microbiol.">
        <title>Mediterranean grassland soil C-N compound turnover is dependent on rainfall and depth, and is mediated by genomically divergent microorganisms.</title>
        <authorList>
            <person name="Diamond S."/>
            <person name="Andeer P.F."/>
            <person name="Li Z."/>
            <person name="Crits-Christoph A."/>
            <person name="Burstein D."/>
            <person name="Anantharaman K."/>
            <person name="Lane K.R."/>
            <person name="Thomas B.C."/>
            <person name="Pan C."/>
            <person name="Northen T.R."/>
            <person name="Banfield J.F."/>
        </authorList>
    </citation>
    <scope>NUCLEOTIDE SEQUENCE [LARGE SCALE GENOMIC DNA]</scope>
    <source>
        <strain evidence="3">WS_3</strain>
    </source>
</reference>
<comment type="similarity">
    <text evidence="1">Belongs to the TolB family.</text>
</comment>
<evidence type="ECO:0000256" key="1">
    <source>
        <dbReference type="ARBA" id="ARBA00009820"/>
    </source>
</evidence>
<dbReference type="InterPro" id="IPR011659">
    <property type="entry name" value="WD40"/>
</dbReference>
<dbReference type="Pfam" id="PF07676">
    <property type="entry name" value="PD40"/>
    <property type="match status" value="4"/>
</dbReference>
<dbReference type="Proteomes" id="UP000320184">
    <property type="component" value="Unassembled WGS sequence"/>
</dbReference>